<keyword evidence="4" id="KW-1185">Reference proteome</keyword>
<dbReference type="InterPro" id="IPR036388">
    <property type="entry name" value="WH-like_DNA-bd_sf"/>
</dbReference>
<evidence type="ECO:0000313" key="3">
    <source>
        <dbReference type="EMBL" id="QTR48356.1"/>
    </source>
</evidence>
<dbReference type="SUPFAM" id="SSF46767">
    <property type="entry name" value="Methylated DNA-protein cysteine methyltransferase, C-terminal domain"/>
    <property type="match status" value="1"/>
</dbReference>
<sequence>MSKHQRIYAVVRQIPAGYVATYGDVAALAHLPGHARLVGYALHALPEFSDVPWQRVINAQGKLSLGRAFPGGELHQRHLLEAEGIVFGANGKISLKHFRWQPPSHEPAHEDVLKAQ</sequence>
<dbReference type="RefSeq" id="WP_210224559.1">
    <property type="nucleotide sequence ID" value="NZ_JBASCO010000465.1"/>
</dbReference>
<gene>
    <name evidence="3" type="ORF">J9253_06745</name>
</gene>
<evidence type="ECO:0000259" key="2">
    <source>
        <dbReference type="Pfam" id="PF01035"/>
    </source>
</evidence>
<dbReference type="Proteomes" id="UP000672039">
    <property type="component" value="Chromosome"/>
</dbReference>
<dbReference type="InterPro" id="IPR036217">
    <property type="entry name" value="MethylDNA_cys_MeTrfase_DNAb"/>
</dbReference>
<feature type="domain" description="Methylated-DNA-[protein]-cysteine S-methyltransferase DNA binding" evidence="2">
    <location>
        <begin position="4"/>
        <end position="85"/>
    </location>
</feature>
<dbReference type="Gene3D" id="1.10.10.10">
    <property type="entry name" value="Winged helix-like DNA-binding domain superfamily/Winged helix DNA-binding domain"/>
    <property type="match status" value="1"/>
</dbReference>
<dbReference type="EMBL" id="CP072801">
    <property type="protein sequence ID" value="QTR48356.1"/>
    <property type="molecule type" value="Genomic_DNA"/>
</dbReference>
<dbReference type="PANTHER" id="PTHR42942:SF1">
    <property type="entry name" value="ALKYLTRANSFERASE-LIKE PROTEIN 1"/>
    <property type="match status" value="1"/>
</dbReference>
<organism evidence="3 4">
    <name type="scientific">Thiothrix litoralis</name>
    <dbReference type="NCBI Taxonomy" id="2891210"/>
    <lineage>
        <taxon>Bacteria</taxon>
        <taxon>Pseudomonadati</taxon>
        <taxon>Pseudomonadota</taxon>
        <taxon>Gammaproteobacteria</taxon>
        <taxon>Thiotrichales</taxon>
        <taxon>Thiotrichaceae</taxon>
        <taxon>Thiothrix</taxon>
    </lineage>
</organism>
<evidence type="ECO:0000256" key="1">
    <source>
        <dbReference type="ARBA" id="ARBA00022763"/>
    </source>
</evidence>
<proteinExistence type="predicted"/>
<dbReference type="PANTHER" id="PTHR42942">
    <property type="entry name" value="6-O-METHYLGUANINE DNA METHYLTRANSFERASE"/>
    <property type="match status" value="1"/>
</dbReference>
<dbReference type="InterPro" id="IPR052520">
    <property type="entry name" value="ATL_DNA_repair"/>
</dbReference>
<evidence type="ECO:0000313" key="4">
    <source>
        <dbReference type="Proteomes" id="UP000672039"/>
    </source>
</evidence>
<dbReference type="Pfam" id="PF01035">
    <property type="entry name" value="DNA_binding_1"/>
    <property type="match status" value="1"/>
</dbReference>
<name>A0ABX7WX26_9GAMM</name>
<keyword evidence="1" id="KW-0227">DNA damage</keyword>
<dbReference type="InterPro" id="IPR014048">
    <property type="entry name" value="MethylDNA_cys_MeTrfase_DNA-bd"/>
</dbReference>
<dbReference type="CDD" id="cd06445">
    <property type="entry name" value="ATase"/>
    <property type="match status" value="1"/>
</dbReference>
<protein>
    <submittedName>
        <fullName evidence="3">MGMT family protein</fullName>
    </submittedName>
</protein>
<accession>A0ABX7WX26</accession>
<reference evidence="3 4" key="1">
    <citation type="submission" date="2021-04" db="EMBL/GenBank/DDBJ databases">
        <title>Genomics, taxonomy and metabolism of representatives of sulfur bacteria of the genus Thiothrix: Thiothrix fructosivorans QT, Thiothrix unzii A1T and three new species, Thiothrix subterranea sp. nov., Thiothrix litoralis sp. nov. and 'Candidatus Thiothrix anitrata' sp. nov.</title>
        <authorList>
            <person name="Ravin N.V."/>
            <person name="Smolyakov D."/>
            <person name="Rudenko T.S."/>
            <person name="Mardanov A.V."/>
            <person name="Beletsky A.V."/>
            <person name="Markov N.D."/>
            <person name="Fomenkov A.I."/>
            <person name="Roberts R.J."/>
            <person name="Karnachuk O.V."/>
            <person name="Novikov A."/>
            <person name="Grabovich M.Y."/>
        </authorList>
    </citation>
    <scope>NUCLEOTIDE SEQUENCE [LARGE SCALE GENOMIC DNA]</scope>
    <source>
        <strain evidence="3 4">AS</strain>
    </source>
</reference>